<gene>
    <name evidence="2" type="ORF">cyc_03333</name>
</gene>
<evidence type="ECO:0000256" key="1">
    <source>
        <dbReference type="SAM" id="MobiDB-lite"/>
    </source>
</evidence>
<sequence length="191" mass="20136">MEVLPHPPDPRSVIRSNGKAFESMTVEVLAASGEEDAPHASEMIRGGEDLCQCAYSQSEKPRVPHAKAAGSSPNGGSSCKAYKRSRGSLPHGRWHQQQQRQKEPLLQRKDALWATLAVLATEADPAAISPAAASRALRATAAAAVNGGVQFLNHLCALSPGTLLQHTQQHYAGAEIARHQDAGGAAAHSSQ</sequence>
<proteinExistence type="predicted"/>
<accession>A0A1D3D6R2</accession>
<dbReference type="InParanoid" id="A0A1D3D6R2"/>
<protein>
    <submittedName>
        <fullName evidence="2">Uncharacterized protein</fullName>
    </submittedName>
</protein>
<keyword evidence="3" id="KW-1185">Reference proteome</keyword>
<dbReference type="AlphaFoldDB" id="A0A1D3D6R2"/>
<name>A0A1D3D6R2_9EIME</name>
<comment type="caution">
    <text evidence="2">The sequence shown here is derived from an EMBL/GenBank/DDBJ whole genome shotgun (WGS) entry which is preliminary data.</text>
</comment>
<feature type="region of interest" description="Disordered" evidence="1">
    <location>
        <begin position="62"/>
        <end position="103"/>
    </location>
</feature>
<evidence type="ECO:0000313" key="2">
    <source>
        <dbReference type="EMBL" id="OEH79142.1"/>
    </source>
</evidence>
<dbReference type="VEuPathDB" id="ToxoDB:cyc_03333"/>
<evidence type="ECO:0000313" key="3">
    <source>
        <dbReference type="Proteomes" id="UP000095192"/>
    </source>
</evidence>
<organism evidence="2 3">
    <name type="scientific">Cyclospora cayetanensis</name>
    <dbReference type="NCBI Taxonomy" id="88456"/>
    <lineage>
        <taxon>Eukaryota</taxon>
        <taxon>Sar</taxon>
        <taxon>Alveolata</taxon>
        <taxon>Apicomplexa</taxon>
        <taxon>Conoidasida</taxon>
        <taxon>Coccidia</taxon>
        <taxon>Eucoccidiorida</taxon>
        <taxon>Eimeriorina</taxon>
        <taxon>Eimeriidae</taxon>
        <taxon>Cyclospora</taxon>
    </lineage>
</organism>
<dbReference type="EMBL" id="JROU02000474">
    <property type="protein sequence ID" value="OEH79142.1"/>
    <property type="molecule type" value="Genomic_DNA"/>
</dbReference>
<dbReference type="Proteomes" id="UP000095192">
    <property type="component" value="Unassembled WGS sequence"/>
</dbReference>
<reference evidence="2 3" key="1">
    <citation type="journal article" date="2016" name="BMC Genomics">
        <title>Comparative genomics reveals Cyclospora cayetanensis possesses coccidia-like metabolism and invasion components but unique surface antigens.</title>
        <authorList>
            <person name="Liu S."/>
            <person name="Wang L."/>
            <person name="Zheng H."/>
            <person name="Xu Z."/>
            <person name="Roellig D.M."/>
            <person name="Li N."/>
            <person name="Frace M.A."/>
            <person name="Tang K."/>
            <person name="Arrowood M.J."/>
            <person name="Moss D.M."/>
            <person name="Zhang L."/>
            <person name="Feng Y."/>
            <person name="Xiao L."/>
        </authorList>
    </citation>
    <scope>NUCLEOTIDE SEQUENCE [LARGE SCALE GENOMIC DNA]</scope>
    <source>
        <strain evidence="2 3">CHN_HEN01</strain>
    </source>
</reference>